<evidence type="ECO:0000313" key="2">
    <source>
        <dbReference type="EMBL" id="KAJ1181810.1"/>
    </source>
</evidence>
<gene>
    <name evidence="2" type="ORF">NDU88_007009</name>
</gene>
<dbReference type="EMBL" id="JANPWB010000006">
    <property type="protein sequence ID" value="KAJ1181810.1"/>
    <property type="molecule type" value="Genomic_DNA"/>
</dbReference>
<comment type="caution">
    <text evidence="2">The sequence shown here is derived from an EMBL/GenBank/DDBJ whole genome shotgun (WGS) entry which is preliminary data.</text>
</comment>
<proteinExistence type="predicted"/>
<dbReference type="AlphaFoldDB" id="A0AAV7TYH4"/>
<protein>
    <submittedName>
        <fullName evidence="2">Uncharacterized protein</fullName>
    </submittedName>
</protein>
<name>A0AAV7TYH4_PLEWA</name>
<evidence type="ECO:0000256" key="1">
    <source>
        <dbReference type="SAM" id="MobiDB-lite"/>
    </source>
</evidence>
<sequence>MREGWTPVKNQDRRHWLNQATNLNVKAERCLNEEAEDVQTPPTEEQAVQSLKGHPIPAAPLPASVWTSIGAERERPRPWMRRRPTLEKEQ</sequence>
<feature type="compositionally biased region" description="Polar residues" evidence="1">
    <location>
        <begin position="40"/>
        <end position="49"/>
    </location>
</feature>
<evidence type="ECO:0000313" key="3">
    <source>
        <dbReference type="Proteomes" id="UP001066276"/>
    </source>
</evidence>
<feature type="region of interest" description="Disordered" evidence="1">
    <location>
        <begin position="34"/>
        <end position="90"/>
    </location>
</feature>
<keyword evidence="3" id="KW-1185">Reference proteome</keyword>
<accession>A0AAV7TYH4</accession>
<reference evidence="2" key="1">
    <citation type="journal article" date="2022" name="bioRxiv">
        <title>Sequencing and chromosome-scale assembly of the giantPleurodeles waltlgenome.</title>
        <authorList>
            <person name="Brown T."/>
            <person name="Elewa A."/>
            <person name="Iarovenko S."/>
            <person name="Subramanian E."/>
            <person name="Araus A.J."/>
            <person name="Petzold A."/>
            <person name="Susuki M."/>
            <person name="Suzuki K.-i.T."/>
            <person name="Hayashi T."/>
            <person name="Toyoda A."/>
            <person name="Oliveira C."/>
            <person name="Osipova E."/>
            <person name="Leigh N.D."/>
            <person name="Simon A."/>
            <person name="Yun M.H."/>
        </authorList>
    </citation>
    <scope>NUCLEOTIDE SEQUENCE</scope>
    <source>
        <strain evidence="2">20211129_DDA</strain>
        <tissue evidence="2">Liver</tissue>
    </source>
</reference>
<organism evidence="2 3">
    <name type="scientific">Pleurodeles waltl</name>
    <name type="common">Iberian ribbed newt</name>
    <dbReference type="NCBI Taxonomy" id="8319"/>
    <lineage>
        <taxon>Eukaryota</taxon>
        <taxon>Metazoa</taxon>
        <taxon>Chordata</taxon>
        <taxon>Craniata</taxon>
        <taxon>Vertebrata</taxon>
        <taxon>Euteleostomi</taxon>
        <taxon>Amphibia</taxon>
        <taxon>Batrachia</taxon>
        <taxon>Caudata</taxon>
        <taxon>Salamandroidea</taxon>
        <taxon>Salamandridae</taxon>
        <taxon>Pleurodelinae</taxon>
        <taxon>Pleurodeles</taxon>
    </lineage>
</organism>
<dbReference type="Proteomes" id="UP001066276">
    <property type="component" value="Chromosome 3_2"/>
</dbReference>